<name>A0A3B1DN33_9ZZZZ</name>
<gene>
    <name evidence="3" type="ORF">MNBD_PLANCTO02-3087</name>
</gene>
<evidence type="ECO:0000256" key="1">
    <source>
        <dbReference type="SAM" id="MobiDB-lite"/>
    </source>
</evidence>
<proteinExistence type="predicted"/>
<dbReference type="AlphaFoldDB" id="A0A3B1DN33"/>
<feature type="region of interest" description="Disordered" evidence="1">
    <location>
        <begin position="129"/>
        <end position="157"/>
    </location>
</feature>
<dbReference type="PROSITE" id="PS51257">
    <property type="entry name" value="PROKAR_LIPOPROTEIN"/>
    <property type="match status" value="1"/>
</dbReference>
<sequence>MNRQNLLFAWRRWIASIAVASTLMLTGCANNGRRFSWNSWGENSSAIVDSMKKTTSRFAEIARLKKKETSLDEEEISGRPKVDKLRLQEEQKTTQKRSLGKTFAALIRNHPSKQVEPVDPFLAERMDQEKQNYSEDVSSQHTKNRVVSAERPVPTSSFEQRERPFINTDLNPSKIDQLREEIKKDQNSQSIQPVSADREEHYHSQVKYFMSSARLLIKTGQREQALEAAMNAKNISEKRSLFYGPSGDDPRALVRQIREEIDSSKWSTAQSAPLVKEVEPMNPFLLDQEESVASNVFKEVEVEKPRHPFAVSKGAAPVKSFAPATDMIIESQSVPSRQQVRAEHRSLQIQKKKKAGEVNLSSELVTPEVSITPPKTFKKTFIEQPVFKPEPQIDFSSTSSENPFAKIEPSATSGSTGGAQMPVLSVSATVTHPEENNNQTKQSLLAPPPPERLTDADFINEKSKAVSGPSFLFSGDQIAANEQQAAQWNANSQTSLPPMPIADSNAPELDGAIFSSWFSPKMIAIAIVLLLLLGVVILKKNAPTSQEAN</sequence>
<keyword evidence="2" id="KW-1133">Transmembrane helix</keyword>
<feature type="transmembrane region" description="Helical" evidence="2">
    <location>
        <begin position="517"/>
        <end position="538"/>
    </location>
</feature>
<reference evidence="3" key="1">
    <citation type="submission" date="2018-06" db="EMBL/GenBank/DDBJ databases">
        <authorList>
            <person name="Zhirakovskaya E."/>
        </authorList>
    </citation>
    <scope>NUCLEOTIDE SEQUENCE</scope>
</reference>
<protein>
    <submittedName>
        <fullName evidence="3">Uncharacterized protein</fullName>
    </submittedName>
</protein>
<keyword evidence="2" id="KW-0472">Membrane</keyword>
<evidence type="ECO:0000256" key="2">
    <source>
        <dbReference type="SAM" id="Phobius"/>
    </source>
</evidence>
<organism evidence="3">
    <name type="scientific">hydrothermal vent metagenome</name>
    <dbReference type="NCBI Taxonomy" id="652676"/>
    <lineage>
        <taxon>unclassified sequences</taxon>
        <taxon>metagenomes</taxon>
        <taxon>ecological metagenomes</taxon>
    </lineage>
</organism>
<accession>A0A3B1DN33</accession>
<dbReference type="EMBL" id="UOGL01000429">
    <property type="protein sequence ID" value="VAX40341.1"/>
    <property type="molecule type" value="Genomic_DNA"/>
</dbReference>
<evidence type="ECO:0000313" key="3">
    <source>
        <dbReference type="EMBL" id="VAX40341.1"/>
    </source>
</evidence>
<keyword evidence="2" id="KW-0812">Transmembrane</keyword>
<feature type="region of interest" description="Disordered" evidence="1">
    <location>
        <begin position="390"/>
        <end position="420"/>
    </location>
</feature>